<dbReference type="AlphaFoldDB" id="A0A6G1LDC4"/>
<name>A0A6G1LDC4_9PEZI</name>
<dbReference type="PANTHER" id="PTHR43283:SF17">
    <property type="entry name" value="(LOVD), PUTATIVE (AFU_ORTHOLOGUE AFUA_5G00920)-RELATED"/>
    <property type="match status" value="1"/>
</dbReference>
<dbReference type="Proteomes" id="UP000799436">
    <property type="component" value="Unassembled WGS sequence"/>
</dbReference>
<evidence type="ECO:0000256" key="1">
    <source>
        <dbReference type="ARBA" id="ARBA00009009"/>
    </source>
</evidence>
<dbReference type="EMBL" id="ML995824">
    <property type="protein sequence ID" value="KAF2770592.1"/>
    <property type="molecule type" value="Genomic_DNA"/>
</dbReference>
<feature type="domain" description="Beta-lactamase-related" evidence="3">
    <location>
        <begin position="20"/>
        <end position="342"/>
    </location>
</feature>
<sequence>MDLSPTTLLLESSNFPNASSAPITDHAVFLLASSTKLLATVAVLQGVDKGLYSLDDDVSPILPELGRSQILKGFTEDDKPILEDRQGPLTLRHLLTHASGVAYDGGDPLLISNWTNLLRFEPGTAWSYGASIDWAGKLLERAAGTTLEDWMRKHIWAPLGVKTITFWPERENLKDRIPTLVQKTSEGTFTEMNAPWDFINANSKDCFGGKGAYATMSDYLKVQRSILANDGRLPKPETVDQMFTPQLSEASVKALEHGIKASPMASLFIGEFRPDVSLNRGLGGILFVGTDVSSTPEGEDRARRKQGTLSWGGLTNPIWIIDRDAGVALTFGTQVMPPGDGKVKDVIGEVVKAVYAAAG</sequence>
<evidence type="ECO:0000313" key="5">
    <source>
        <dbReference type="Proteomes" id="UP000799436"/>
    </source>
</evidence>
<dbReference type="PANTHER" id="PTHR43283">
    <property type="entry name" value="BETA-LACTAMASE-RELATED"/>
    <property type="match status" value="1"/>
</dbReference>
<dbReference type="Pfam" id="PF00144">
    <property type="entry name" value="Beta-lactamase"/>
    <property type="match status" value="1"/>
</dbReference>
<reference evidence="4" key="1">
    <citation type="journal article" date="2020" name="Stud. Mycol.">
        <title>101 Dothideomycetes genomes: a test case for predicting lifestyles and emergence of pathogens.</title>
        <authorList>
            <person name="Haridas S."/>
            <person name="Albert R."/>
            <person name="Binder M."/>
            <person name="Bloem J."/>
            <person name="Labutti K."/>
            <person name="Salamov A."/>
            <person name="Andreopoulos B."/>
            <person name="Baker S."/>
            <person name="Barry K."/>
            <person name="Bills G."/>
            <person name="Bluhm B."/>
            <person name="Cannon C."/>
            <person name="Castanera R."/>
            <person name="Culley D."/>
            <person name="Daum C."/>
            <person name="Ezra D."/>
            <person name="Gonzalez J."/>
            <person name="Henrissat B."/>
            <person name="Kuo A."/>
            <person name="Liang C."/>
            <person name="Lipzen A."/>
            <person name="Lutzoni F."/>
            <person name="Magnuson J."/>
            <person name="Mondo S."/>
            <person name="Nolan M."/>
            <person name="Ohm R."/>
            <person name="Pangilinan J."/>
            <person name="Park H.-J."/>
            <person name="Ramirez L."/>
            <person name="Alfaro M."/>
            <person name="Sun H."/>
            <person name="Tritt A."/>
            <person name="Yoshinaga Y."/>
            <person name="Zwiers L.-H."/>
            <person name="Turgeon B."/>
            <person name="Goodwin S."/>
            <person name="Spatafora J."/>
            <person name="Crous P."/>
            <person name="Grigoriev I."/>
        </authorList>
    </citation>
    <scope>NUCLEOTIDE SEQUENCE</scope>
    <source>
        <strain evidence="4">CBS 116005</strain>
    </source>
</reference>
<protein>
    <submittedName>
        <fullName evidence="4">Beta-lactamase/transpeptidase-like protein</fullName>
    </submittedName>
</protein>
<proteinExistence type="inferred from homology"/>
<dbReference type="InterPro" id="IPR012338">
    <property type="entry name" value="Beta-lactam/transpept-like"/>
</dbReference>
<comment type="similarity">
    <text evidence="1">Belongs to the class-A beta-lactamase family.</text>
</comment>
<organism evidence="4 5">
    <name type="scientific">Teratosphaeria nubilosa</name>
    <dbReference type="NCBI Taxonomy" id="161662"/>
    <lineage>
        <taxon>Eukaryota</taxon>
        <taxon>Fungi</taxon>
        <taxon>Dikarya</taxon>
        <taxon>Ascomycota</taxon>
        <taxon>Pezizomycotina</taxon>
        <taxon>Dothideomycetes</taxon>
        <taxon>Dothideomycetidae</taxon>
        <taxon>Mycosphaerellales</taxon>
        <taxon>Teratosphaeriaceae</taxon>
        <taxon>Teratosphaeria</taxon>
    </lineage>
</organism>
<dbReference type="InterPro" id="IPR050789">
    <property type="entry name" value="Diverse_Enzym_Activities"/>
</dbReference>
<evidence type="ECO:0000259" key="3">
    <source>
        <dbReference type="Pfam" id="PF00144"/>
    </source>
</evidence>
<dbReference type="OrthoDB" id="428260at2759"/>
<keyword evidence="2" id="KW-0378">Hydrolase</keyword>
<evidence type="ECO:0000313" key="4">
    <source>
        <dbReference type="EMBL" id="KAF2770592.1"/>
    </source>
</evidence>
<dbReference type="Gene3D" id="3.40.710.10">
    <property type="entry name" value="DD-peptidase/beta-lactamase superfamily"/>
    <property type="match status" value="1"/>
</dbReference>
<dbReference type="GO" id="GO:0016787">
    <property type="term" value="F:hydrolase activity"/>
    <property type="evidence" value="ECO:0007669"/>
    <property type="project" value="UniProtKB-KW"/>
</dbReference>
<accession>A0A6G1LDC4</accession>
<evidence type="ECO:0000256" key="2">
    <source>
        <dbReference type="ARBA" id="ARBA00022801"/>
    </source>
</evidence>
<dbReference type="InterPro" id="IPR001466">
    <property type="entry name" value="Beta-lactam-related"/>
</dbReference>
<gene>
    <name evidence="4" type="ORF">EJ03DRAFT_373474</name>
</gene>
<keyword evidence="5" id="KW-1185">Reference proteome</keyword>
<dbReference type="SUPFAM" id="SSF56601">
    <property type="entry name" value="beta-lactamase/transpeptidase-like"/>
    <property type="match status" value="1"/>
</dbReference>